<dbReference type="GO" id="GO:0016746">
    <property type="term" value="F:acyltransferase activity"/>
    <property type="evidence" value="ECO:0007669"/>
    <property type="project" value="UniProtKB-KW"/>
</dbReference>
<organism evidence="3 4">
    <name type="scientific">Pantoea rwandensis</name>
    <dbReference type="NCBI Taxonomy" id="1076550"/>
    <lineage>
        <taxon>Bacteria</taxon>
        <taxon>Pseudomonadati</taxon>
        <taxon>Pseudomonadota</taxon>
        <taxon>Gammaproteobacteria</taxon>
        <taxon>Enterobacterales</taxon>
        <taxon>Erwiniaceae</taxon>
        <taxon>Pantoea</taxon>
    </lineage>
</organism>
<dbReference type="Gene3D" id="3.60.110.10">
    <property type="entry name" value="Carbon-nitrogen hydrolase"/>
    <property type="match status" value="1"/>
</dbReference>
<protein>
    <submittedName>
        <fullName evidence="3">Acyltransferase</fullName>
    </submittedName>
</protein>
<name>A0ABM5RIW8_9GAMM</name>
<dbReference type="PANTHER" id="PTHR43674">
    <property type="entry name" value="NITRILASE C965.09-RELATED"/>
    <property type="match status" value="1"/>
</dbReference>
<dbReference type="RefSeq" id="WP_038646399.1">
    <property type="nucleotide sequence ID" value="NZ_CP009454.1"/>
</dbReference>
<dbReference type="Proteomes" id="UP000029495">
    <property type="component" value="Chromosome"/>
</dbReference>
<feature type="domain" description="CN hydrolase" evidence="2">
    <location>
        <begin position="5"/>
        <end position="279"/>
    </location>
</feature>
<keyword evidence="3" id="KW-0808">Transferase</keyword>
<evidence type="ECO:0000256" key="1">
    <source>
        <dbReference type="ARBA" id="ARBA00022801"/>
    </source>
</evidence>
<keyword evidence="3" id="KW-0012">Acyltransferase</keyword>
<evidence type="ECO:0000259" key="2">
    <source>
        <dbReference type="PROSITE" id="PS50263"/>
    </source>
</evidence>
<dbReference type="PROSITE" id="PS50263">
    <property type="entry name" value="CN_HYDROLASE"/>
    <property type="match status" value="1"/>
</dbReference>
<dbReference type="SUPFAM" id="SSF56317">
    <property type="entry name" value="Carbon-nitrogen hydrolase"/>
    <property type="match status" value="1"/>
</dbReference>
<keyword evidence="4" id="KW-1185">Reference proteome</keyword>
<dbReference type="InterPro" id="IPR050345">
    <property type="entry name" value="Aliph_Amidase/BUP"/>
</dbReference>
<dbReference type="EMBL" id="CP009454">
    <property type="protein sequence ID" value="AIR85936.1"/>
    <property type="molecule type" value="Genomic_DNA"/>
</dbReference>
<keyword evidence="1" id="KW-0378">Hydrolase</keyword>
<sequence length="337" mass="37776">MNKQLRVATVQFCHRAGDKQYNLALMEQFIDQAAQTDTQVLAFPEMCITGYWHVPQLSHDEVAALAERSDDSPSLARIAALAERYQMAIGAGYIEKHQNGQLYNAYAVCMPDGQRHVHRKIHAFEHPSISQGNAFTVFDTPWGVRIAILICWDNNLTDNVRVTALLGADILIAPHQTGGTHSRSPFGMKPIPVSLWENRQQAPEALEAALMGDSGRGWLMRWLPSRAHDNGLFILFSNGVGLDNGEIRTGNAMVIDPYGRIVNETTSFRDTLVSADLDLSLLAMSTGRRWIHGRRPELYHLLCEPQGYERDARTARFSEDVPVFDHKMAHKTSLDKT</sequence>
<reference evidence="3 4" key="1">
    <citation type="submission" date="2014-09" db="EMBL/GenBank/DDBJ databases">
        <authorList>
            <person name="Chan K.-G."/>
        </authorList>
    </citation>
    <scope>NUCLEOTIDE SEQUENCE [LARGE SCALE GENOMIC DNA]</scope>
    <source>
        <strain evidence="3 4">ND04</strain>
    </source>
</reference>
<gene>
    <name evidence="3" type="ORF">LH22_10855</name>
</gene>
<dbReference type="CDD" id="cd07585">
    <property type="entry name" value="nitrilase_7"/>
    <property type="match status" value="1"/>
</dbReference>
<dbReference type="PANTHER" id="PTHR43674:SF2">
    <property type="entry name" value="BETA-UREIDOPROPIONASE"/>
    <property type="match status" value="1"/>
</dbReference>
<evidence type="ECO:0000313" key="3">
    <source>
        <dbReference type="EMBL" id="AIR85936.1"/>
    </source>
</evidence>
<accession>A0ABM5RIW8</accession>
<dbReference type="Pfam" id="PF00795">
    <property type="entry name" value="CN_hydrolase"/>
    <property type="match status" value="1"/>
</dbReference>
<evidence type="ECO:0000313" key="4">
    <source>
        <dbReference type="Proteomes" id="UP000029495"/>
    </source>
</evidence>
<dbReference type="InterPro" id="IPR036526">
    <property type="entry name" value="C-N_Hydrolase_sf"/>
</dbReference>
<dbReference type="InterPro" id="IPR003010">
    <property type="entry name" value="C-N_Hydrolase"/>
</dbReference>
<proteinExistence type="predicted"/>